<dbReference type="CDD" id="cd00086">
    <property type="entry name" value="homeodomain"/>
    <property type="match status" value="1"/>
</dbReference>
<evidence type="ECO:0000313" key="12">
    <source>
        <dbReference type="Proteomes" id="UP001634394"/>
    </source>
</evidence>
<dbReference type="PANTHER" id="PTHR24341:SF6">
    <property type="entry name" value="HOMEOBOX PROTEIN INVECTED"/>
    <property type="match status" value="1"/>
</dbReference>
<keyword evidence="2" id="KW-0217">Developmental protein</keyword>
<dbReference type="EMBL" id="JBJQND010000018">
    <property type="protein sequence ID" value="KAL3837243.1"/>
    <property type="molecule type" value="Genomic_DNA"/>
</dbReference>
<dbReference type="Gene3D" id="1.10.10.60">
    <property type="entry name" value="Homeodomain-like"/>
    <property type="match status" value="1"/>
</dbReference>
<dbReference type="InterPro" id="IPR019549">
    <property type="entry name" value="Homeobox-engrailed_C-terminal"/>
</dbReference>
<dbReference type="GO" id="GO:0003677">
    <property type="term" value="F:DNA binding"/>
    <property type="evidence" value="ECO:0007669"/>
    <property type="project" value="UniProtKB-UniRule"/>
</dbReference>
<evidence type="ECO:0000313" key="11">
    <source>
        <dbReference type="EMBL" id="KAL3837243.1"/>
    </source>
</evidence>
<keyword evidence="12" id="KW-1185">Reference proteome</keyword>
<proteinExistence type="inferred from homology"/>
<dbReference type="PROSITE" id="PS00027">
    <property type="entry name" value="HOMEOBOX_1"/>
    <property type="match status" value="1"/>
</dbReference>
<feature type="compositionally biased region" description="Basic and acidic residues" evidence="9">
    <location>
        <begin position="11"/>
        <end position="27"/>
    </location>
</feature>
<comment type="subcellular location">
    <subcellularLocation>
        <location evidence="1 6 7">Nucleus</location>
    </subcellularLocation>
</comment>
<organism evidence="11 12">
    <name type="scientific">Sinanodonta woodiana</name>
    <name type="common">Chinese pond mussel</name>
    <name type="synonym">Anodonta woodiana</name>
    <dbReference type="NCBI Taxonomy" id="1069815"/>
    <lineage>
        <taxon>Eukaryota</taxon>
        <taxon>Metazoa</taxon>
        <taxon>Spiralia</taxon>
        <taxon>Lophotrochozoa</taxon>
        <taxon>Mollusca</taxon>
        <taxon>Bivalvia</taxon>
        <taxon>Autobranchia</taxon>
        <taxon>Heteroconchia</taxon>
        <taxon>Palaeoheterodonta</taxon>
        <taxon>Unionida</taxon>
        <taxon>Unionoidea</taxon>
        <taxon>Unionidae</taxon>
        <taxon>Unioninae</taxon>
        <taxon>Sinanodonta</taxon>
    </lineage>
</organism>
<dbReference type="SUPFAM" id="SSF46689">
    <property type="entry name" value="Homeodomain-like"/>
    <property type="match status" value="1"/>
</dbReference>
<dbReference type="Pfam" id="PF00046">
    <property type="entry name" value="Homeodomain"/>
    <property type="match status" value="1"/>
</dbReference>
<evidence type="ECO:0000256" key="4">
    <source>
        <dbReference type="ARBA" id="ARBA00023155"/>
    </source>
</evidence>
<feature type="region of interest" description="Disordered" evidence="9">
    <location>
        <begin position="80"/>
        <end position="121"/>
    </location>
</feature>
<dbReference type="InterPro" id="IPR050720">
    <property type="entry name" value="Engrailed_Homeobox_TFs"/>
</dbReference>
<dbReference type="GO" id="GO:0005634">
    <property type="term" value="C:nucleus"/>
    <property type="evidence" value="ECO:0007669"/>
    <property type="project" value="UniProtKB-SubCell"/>
</dbReference>
<feature type="region of interest" description="Disordered" evidence="9">
    <location>
        <begin position="1"/>
        <end position="40"/>
    </location>
</feature>
<dbReference type="SMART" id="SM00389">
    <property type="entry name" value="HOX"/>
    <property type="match status" value="1"/>
</dbReference>
<dbReference type="Pfam" id="PF10525">
    <property type="entry name" value="Engrail_1_C_sig"/>
    <property type="match status" value="1"/>
</dbReference>
<dbReference type="InterPro" id="IPR017970">
    <property type="entry name" value="Homeobox_CS"/>
</dbReference>
<evidence type="ECO:0000256" key="9">
    <source>
        <dbReference type="SAM" id="MobiDB-lite"/>
    </source>
</evidence>
<feature type="compositionally biased region" description="Low complexity" evidence="9">
    <location>
        <begin position="106"/>
        <end position="115"/>
    </location>
</feature>
<keyword evidence="3 6" id="KW-0238">DNA-binding</keyword>
<dbReference type="PROSITE" id="PS00033">
    <property type="entry name" value="ENGRAILED"/>
    <property type="match status" value="1"/>
</dbReference>
<dbReference type="PRINTS" id="PR00026">
    <property type="entry name" value="ENGRAILED"/>
</dbReference>
<feature type="domain" description="Homeobox" evidence="10">
    <location>
        <begin position="155"/>
        <end position="215"/>
    </location>
</feature>
<evidence type="ECO:0000256" key="3">
    <source>
        <dbReference type="ARBA" id="ARBA00023125"/>
    </source>
</evidence>
<keyword evidence="4 6" id="KW-0371">Homeobox</keyword>
<dbReference type="InterPro" id="IPR001356">
    <property type="entry name" value="HD"/>
</dbReference>
<evidence type="ECO:0000256" key="6">
    <source>
        <dbReference type="PROSITE-ProRule" id="PRU00108"/>
    </source>
</evidence>
<dbReference type="PANTHER" id="PTHR24341">
    <property type="entry name" value="HOMEOBOX PROTEIN ENGRAILED"/>
    <property type="match status" value="1"/>
</dbReference>
<dbReference type="InterPro" id="IPR019737">
    <property type="entry name" value="Homeobox-engrailed_CS"/>
</dbReference>
<dbReference type="PRINTS" id="PR00024">
    <property type="entry name" value="HOMEOBOX"/>
</dbReference>
<dbReference type="PROSITE" id="PS50071">
    <property type="entry name" value="HOMEOBOX_2"/>
    <property type="match status" value="1"/>
</dbReference>
<dbReference type="FunFam" id="1.10.10.60:FF:000189">
    <property type="entry name" value="Homeobox protein engrailed-like"/>
    <property type="match status" value="1"/>
</dbReference>
<accession>A0ABD3TMC6</accession>
<reference evidence="11 12" key="1">
    <citation type="submission" date="2024-11" db="EMBL/GenBank/DDBJ databases">
        <title>Chromosome-level genome assembly of the freshwater bivalve Anodonta woodiana.</title>
        <authorList>
            <person name="Chen X."/>
        </authorList>
    </citation>
    <scope>NUCLEOTIDE SEQUENCE [LARGE SCALE GENOMIC DNA]</scope>
    <source>
        <strain evidence="11">MN2024</strain>
        <tissue evidence="11">Gills</tissue>
    </source>
</reference>
<evidence type="ECO:0000256" key="8">
    <source>
        <dbReference type="RuleBase" id="RU510713"/>
    </source>
</evidence>
<name>A0ABD3TMC6_SINWO</name>
<gene>
    <name evidence="11" type="ORF">ACJMK2_022611</name>
</gene>
<evidence type="ECO:0000256" key="1">
    <source>
        <dbReference type="ARBA" id="ARBA00004123"/>
    </source>
</evidence>
<protein>
    <recommendedName>
        <fullName evidence="8">Homeobox protein engrailed-like</fullName>
    </recommendedName>
</protein>
<evidence type="ECO:0000256" key="7">
    <source>
        <dbReference type="RuleBase" id="RU000682"/>
    </source>
</evidence>
<dbReference type="InterPro" id="IPR000747">
    <property type="entry name" value="HD_engrailed"/>
</dbReference>
<dbReference type="GO" id="GO:0009653">
    <property type="term" value="P:anatomical structure morphogenesis"/>
    <property type="evidence" value="ECO:0007669"/>
    <property type="project" value="UniProtKB-ARBA"/>
</dbReference>
<feature type="DNA-binding region" description="Homeobox" evidence="6">
    <location>
        <begin position="157"/>
        <end position="216"/>
    </location>
</feature>
<dbReference type="AlphaFoldDB" id="A0ABD3TMC6"/>
<evidence type="ECO:0000259" key="10">
    <source>
        <dbReference type="PROSITE" id="PS50071"/>
    </source>
</evidence>
<dbReference type="Proteomes" id="UP001634394">
    <property type="component" value="Unassembled WGS sequence"/>
</dbReference>
<sequence length="247" mass="28167">MNFENNLRLTMKRETMDEEEISKSSEHETDDENETIDLPQSLTNFSIEKILSSDFGPKSAKTVNGGFTFSAFTPVLRQNGPKLSPVDSHTQFAVSQRQEEDVNLASPRSNSSSSPGTDERSNGLHWPAWVYCTRYSDRPSSGPRSRKVRRKEKKQEDKRPRTAFTNDQLLKLKSEFEACQYLTEQRRRDLAVKLNLTEAQIKIWFQNKRAKIKKTTGGRNGLALSLMAQGLYNHSTVTVKEEDDAMT</sequence>
<comment type="caution">
    <text evidence="11">The sequence shown here is derived from an EMBL/GenBank/DDBJ whole genome shotgun (WGS) entry which is preliminary data.</text>
</comment>
<evidence type="ECO:0000256" key="5">
    <source>
        <dbReference type="ARBA" id="ARBA00023242"/>
    </source>
</evidence>
<keyword evidence="5 6" id="KW-0539">Nucleus</keyword>
<dbReference type="InterPro" id="IPR009057">
    <property type="entry name" value="Homeodomain-like_sf"/>
</dbReference>
<feature type="compositionally biased region" description="Polar residues" evidence="9">
    <location>
        <begin position="87"/>
        <end position="96"/>
    </location>
</feature>
<feature type="region of interest" description="Disordered" evidence="9">
    <location>
        <begin position="137"/>
        <end position="163"/>
    </location>
</feature>
<dbReference type="InterPro" id="IPR020479">
    <property type="entry name" value="HD_metazoa"/>
</dbReference>
<dbReference type="GO" id="GO:0030154">
    <property type="term" value="P:cell differentiation"/>
    <property type="evidence" value="ECO:0007669"/>
    <property type="project" value="UniProtKB-ARBA"/>
</dbReference>
<evidence type="ECO:0000256" key="2">
    <source>
        <dbReference type="ARBA" id="ARBA00022473"/>
    </source>
</evidence>
<comment type="similarity">
    <text evidence="8">Belongs to the Engrailed homeobox family.</text>
</comment>